<dbReference type="AlphaFoldDB" id="A0A6M8MWF5"/>
<dbReference type="KEGG" id="pgg:FX982_03807"/>
<sequence>MELVYTSQKSNFDPAKRYRNPEYFERPEAGVAKVTLIGDWPAVAEAYKAANVEVAIVKTAKPKKAAANKPAVKRIITAAEVADGKWVLNADGKVLGDPFDSQDLAEAEAKRLTEAE</sequence>
<name>A0A6M8MWF5_9PSED</name>
<evidence type="ECO:0000313" key="2">
    <source>
        <dbReference type="Proteomes" id="UP000501989"/>
    </source>
</evidence>
<proteinExistence type="predicted"/>
<gene>
    <name evidence="1" type="ORF">FX982_03807</name>
</gene>
<dbReference type="RefSeq" id="WP_172612044.1">
    <property type="nucleotide sequence ID" value="NZ_CP053746.1"/>
</dbReference>
<protein>
    <submittedName>
        <fullName evidence="1">Uncharacterized protein</fullName>
    </submittedName>
</protein>
<evidence type="ECO:0000313" key="1">
    <source>
        <dbReference type="EMBL" id="QKF52815.1"/>
    </source>
</evidence>
<keyword evidence="2" id="KW-1185">Reference proteome</keyword>
<organism evidence="1 2">
    <name type="scientific">Pseudomonas graminis</name>
    <dbReference type="NCBI Taxonomy" id="158627"/>
    <lineage>
        <taxon>Bacteria</taxon>
        <taxon>Pseudomonadati</taxon>
        <taxon>Pseudomonadota</taxon>
        <taxon>Gammaproteobacteria</taxon>
        <taxon>Pseudomonadales</taxon>
        <taxon>Pseudomonadaceae</taxon>
        <taxon>Pseudomonas</taxon>
    </lineage>
</organism>
<dbReference type="Proteomes" id="UP000501989">
    <property type="component" value="Chromosome"/>
</dbReference>
<accession>A0A6M8MWF5</accession>
<dbReference type="EMBL" id="CP053746">
    <property type="protein sequence ID" value="QKF52815.1"/>
    <property type="molecule type" value="Genomic_DNA"/>
</dbReference>
<reference evidence="2" key="1">
    <citation type="submission" date="2019-12" db="EMBL/GenBank/DDBJ databases">
        <title>Endophytic bacteria associated with Panax ginseng seedlings.</title>
        <authorList>
            <person name="Park J.M."/>
            <person name="Shin R."/>
            <person name="Jo S.H."/>
        </authorList>
    </citation>
    <scope>NUCLEOTIDE SEQUENCE [LARGE SCALE GENOMIC DNA]</scope>
    <source>
        <strain evidence="2">PgKB30</strain>
    </source>
</reference>